<keyword evidence="3" id="KW-0735">Signal-anchor</keyword>
<dbReference type="GO" id="GO:0035269">
    <property type="term" value="P:protein O-linked glycosylation via mannose"/>
    <property type="evidence" value="ECO:0007669"/>
    <property type="project" value="TreeGrafter"/>
</dbReference>
<reference evidence="8" key="1">
    <citation type="submission" date="2018-04" db="EMBL/GenBank/DDBJ databases">
        <title>Transcriptome of Schizaphis graminum biotype I.</title>
        <authorList>
            <person name="Scully E.D."/>
            <person name="Geib S.M."/>
            <person name="Palmer N.A."/>
            <person name="Koch K."/>
            <person name="Bradshaw J."/>
            <person name="Heng-Moss T."/>
            <person name="Sarath G."/>
        </authorList>
    </citation>
    <scope>NUCLEOTIDE SEQUENCE</scope>
</reference>
<dbReference type="FunFam" id="3.90.550.10:FF:000016">
    <property type="entry name" value="LARGE xylosyl- and glucuronyltransferase 2"/>
    <property type="match status" value="1"/>
</dbReference>
<dbReference type="GO" id="GO:0000139">
    <property type="term" value="C:Golgi membrane"/>
    <property type="evidence" value="ECO:0007669"/>
    <property type="project" value="UniProtKB-SubCell"/>
</dbReference>
<keyword evidence="2" id="KW-0812">Transmembrane</keyword>
<keyword evidence="6" id="KW-0472">Membrane</keyword>
<proteinExistence type="predicted"/>
<dbReference type="Gene3D" id="3.90.550.10">
    <property type="entry name" value="Spore Coat Polysaccharide Biosynthesis Protein SpsA, Chain A"/>
    <property type="match status" value="1"/>
</dbReference>
<evidence type="ECO:0000256" key="1">
    <source>
        <dbReference type="ARBA" id="ARBA00004323"/>
    </source>
</evidence>
<comment type="subcellular location">
    <subcellularLocation>
        <location evidence="1">Golgi apparatus membrane</location>
        <topology evidence="1">Single-pass type II membrane protein</topology>
    </subcellularLocation>
</comment>
<dbReference type="PANTHER" id="PTHR12270:SF25">
    <property type="entry name" value="GLYCOSYLTRANSFERASE-LIKE PROTEIN LARGE"/>
    <property type="match status" value="1"/>
</dbReference>
<sequence>MEKELRLLRRQLSMTQNHLLAAMKTSLFPVSPTDSPQLLPETPAPCSSQKITDTVDKCEVIEVGIVCAGYNSTRSVVTLIKSILFYRKNPLRFHFVVDVISRKILKTLFDTWKIPQLEIEFYPAEKIIADVSWINNKHYSGVYGLMKLCLTQVFPDTLKQVLVLDTDITFATDIAQLWSMLKRFKKEQALGLVENQSDWYLGKLWKKHKPWPALGRGYNTGVILMDLRKLRLIGWNGLWRSVAVKTLVTHYWTSLADQDIFNTIIKERPELLYPMPCQWNVQLSDNTRSELCYAEVIELKIIHWNSPKKLKVKNKHVEFFRNLYLTFLEYDGNLLQRELFGCNYSSSTQDVPEVSRLF</sequence>
<keyword evidence="7" id="KW-0325">Glycoprotein</keyword>
<name>A0A2S2P0Z5_SCHGA</name>
<keyword evidence="8" id="KW-0808">Transferase</keyword>
<dbReference type="GO" id="GO:0042285">
    <property type="term" value="F:xylosyltransferase activity"/>
    <property type="evidence" value="ECO:0007669"/>
    <property type="project" value="TreeGrafter"/>
</dbReference>
<evidence type="ECO:0000256" key="6">
    <source>
        <dbReference type="ARBA" id="ARBA00023136"/>
    </source>
</evidence>
<dbReference type="InterPro" id="IPR051292">
    <property type="entry name" value="Xyl/GlcA_transferase"/>
</dbReference>
<gene>
    <name evidence="8" type="primary">LARGE_0</name>
    <name evidence="8" type="ORF">g.124364</name>
</gene>
<keyword evidence="4" id="KW-1133">Transmembrane helix</keyword>
<dbReference type="InterPro" id="IPR029044">
    <property type="entry name" value="Nucleotide-diphossugar_trans"/>
</dbReference>
<evidence type="ECO:0000256" key="5">
    <source>
        <dbReference type="ARBA" id="ARBA00023034"/>
    </source>
</evidence>
<organism evidence="8">
    <name type="scientific">Schizaphis graminum</name>
    <name type="common">Green bug aphid</name>
    <dbReference type="NCBI Taxonomy" id="13262"/>
    <lineage>
        <taxon>Eukaryota</taxon>
        <taxon>Metazoa</taxon>
        <taxon>Ecdysozoa</taxon>
        <taxon>Arthropoda</taxon>
        <taxon>Hexapoda</taxon>
        <taxon>Insecta</taxon>
        <taxon>Pterygota</taxon>
        <taxon>Neoptera</taxon>
        <taxon>Paraneoptera</taxon>
        <taxon>Hemiptera</taxon>
        <taxon>Sternorrhyncha</taxon>
        <taxon>Aphidomorpha</taxon>
        <taxon>Aphidoidea</taxon>
        <taxon>Aphididae</taxon>
        <taxon>Aphidini</taxon>
        <taxon>Schizaphis</taxon>
    </lineage>
</organism>
<dbReference type="AlphaFoldDB" id="A0A2S2P0Z5"/>
<dbReference type="Pfam" id="PF01501">
    <property type="entry name" value="Glyco_transf_8"/>
    <property type="match status" value="1"/>
</dbReference>
<dbReference type="PANTHER" id="PTHR12270">
    <property type="entry name" value="GLYCOSYLTRANSFERASE-RELATED"/>
    <property type="match status" value="1"/>
</dbReference>
<accession>A0A2S2P0Z5</accession>
<keyword evidence="5" id="KW-0333">Golgi apparatus</keyword>
<dbReference type="GO" id="GO:0015020">
    <property type="term" value="F:glucuronosyltransferase activity"/>
    <property type="evidence" value="ECO:0007669"/>
    <property type="project" value="TreeGrafter"/>
</dbReference>
<evidence type="ECO:0000256" key="4">
    <source>
        <dbReference type="ARBA" id="ARBA00022989"/>
    </source>
</evidence>
<evidence type="ECO:0000313" key="8">
    <source>
        <dbReference type="EMBL" id="MBY23080.1"/>
    </source>
</evidence>
<dbReference type="SUPFAM" id="SSF53448">
    <property type="entry name" value="Nucleotide-diphospho-sugar transferases"/>
    <property type="match status" value="1"/>
</dbReference>
<evidence type="ECO:0000256" key="2">
    <source>
        <dbReference type="ARBA" id="ARBA00022692"/>
    </source>
</evidence>
<evidence type="ECO:0000256" key="3">
    <source>
        <dbReference type="ARBA" id="ARBA00022968"/>
    </source>
</evidence>
<dbReference type="InterPro" id="IPR002495">
    <property type="entry name" value="Glyco_trans_8"/>
</dbReference>
<dbReference type="EMBL" id="GGMR01010461">
    <property type="protein sequence ID" value="MBY23080.1"/>
    <property type="molecule type" value="Transcribed_RNA"/>
</dbReference>
<evidence type="ECO:0000256" key="7">
    <source>
        <dbReference type="ARBA" id="ARBA00023180"/>
    </source>
</evidence>
<protein>
    <submittedName>
        <fullName evidence="8">Glycosyltransferase-like protein LARGE1</fullName>
    </submittedName>
</protein>